<sequence>MNECSHFGGTHAETVRDDNRKRDMTPHRTEASAPRTTDHLDSFFDRVVADTGLNGNGAPISTGVVDDHLRRHFNLSGELKRIPTEKDDTFKLTTDTRPYLVKVAAADEDPAIVDLQSSVMRFLGQSAPELPVPGLLSTADGAVHVEIPCGTGESPRLLRVMEFIEGSTLSEATPSHSQLEDVGAALAKLSIALRPFSHPREDRLVLWDLANFHRLGELRQYVREAEHQRLADLVFARYEDMVVPVLPDLETQFVHNDFSPYNTIVDDASPEYVTGILDFGDSGRSAVIFDVTVAVANQIDSRLTDPWARALSVLSGYRRVRDLPDDHVDLLAATVPARLVLRVLIAGWRAQQNPERHEYLMSHAGRDWVDLDAIMSVPVSDVVTKLRSTATSGRSA</sequence>
<feature type="compositionally biased region" description="Basic and acidic residues" evidence="9">
    <location>
        <begin position="13"/>
        <end position="36"/>
    </location>
</feature>
<evidence type="ECO:0000256" key="6">
    <source>
        <dbReference type="ARBA" id="ARBA00037368"/>
    </source>
</evidence>
<dbReference type="GO" id="GO:0047992">
    <property type="term" value="F:hydroxylysine kinase activity"/>
    <property type="evidence" value="ECO:0007669"/>
    <property type="project" value="UniProtKB-EC"/>
</dbReference>
<name>A0A7I7Y490_9MYCO</name>
<dbReference type="SUPFAM" id="SSF56112">
    <property type="entry name" value="Protein kinase-like (PK-like)"/>
    <property type="match status" value="1"/>
</dbReference>
<organism evidence="11 12">
    <name type="scientific">Mycolicibacterium confluentis</name>
    <dbReference type="NCBI Taxonomy" id="28047"/>
    <lineage>
        <taxon>Bacteria</taxon>
        <taxon>Bacillati</taxon>
        <taxon>Actinomycetota</taxon>
        <taxon>Actinomycetes</taxon>
        <taxon>Mycobacteriales</taxon>
        <taxon>Mycobacteriaceae</taxon>
        <taxon>Mycolicibacterium</taxon>
    </lineage>
</organism>
<dbReference type="GO" id="GO:0008483">
    <property type="term" value="F:transaminase activity"/>
    <property type="evidence" value="ECO:0007669"/>
    <property type="project" value="UniProtKB-KW"/>
</dbReference>
<dbReference type="InterPro" id="IPR002575">
    <property type="entry name" value="Aminoglycoside_PTrfase"/>
</dbReference>
<dbReference type="InterPro" id="IPR050249">
    <property type="entry name" value="Pseudomonas-type_ThrB"/>
</dbReference>
<evidence type="ECO:0000259" key="10">
    <source>
        <dbReference type="Pfam" id="PF01636"/>
    </source>
</evidence>
<comment type="subcellular location">
    <subcellularLocation>
        <location evidence="1">Cytoplasm</location>
    </subcellularLocation>
</comment>
<evidence type="ECO:0000256" key="1">
    <source>
        <dbReference type="ARBA" id="ARBA00004496"/>
    </source>
</evidence>
<dbReference type="AlphaFoldDB" id="A0A7I7Y490"/>
<dbReference type="Gene3D" id="3.90.1200.10">
    <property type="match status" value="1"/>
</dbReference>
<proteinExistence type="predicted"/>
<evidence type="ECO:0000256" key="8">
    <source>
        <dbReference type="ARBA" id="ARBA00040505"/>
    </source>
</evidence>
<evidence type="ECO:0000256" key="7">
    <source>
        <dbReference type="ARBA" id="ARBA00038873"/>
    </source>
</evidence>
<feature type="region of interest" description="Disordered" evidence="9">
    <location>
        <begin position="1"/>
        <end position="36"/>
    </location>
</feature>
<evidence type="ECO:0000313" key="12">
    <source>
        <dbReference type="Proteomes" id="UP000466931"/>
    </source>
</evidence>
<keyword evidence="12" id="KW-1185">Reference proteome</keyword>
<evidence type="ECO:0000256" key="5">
    <source>
        <dbReference type="ARBA" id="ARBA00036820"/>
    </source>
</evidence>
<evidence type="ECO:0000256" key="9">
    <source>
        <dbReference type="SAM" id="MobiDB-lite"/>
    </source>
</evidence>
<dbReference type="EC" id="2.7.1.81" evidence="7"/>
<reference evidence="11" key="1">
    <citation type="journal article" date="2019" name="Emerg. Microbes Infect.">
        <title>Comprehensive subspecies identification of 175 nontuberculous mycobacteria species based on 7547 genomic profiles.</title>
        <authorList>
            <person name="Matsumoto Y."/>
            <person name="Kinjo T."/>
            <person name="Motooka D."/>
            <person name="Nabeya D."/>
            <person name="Jung N."/>
            <person name="Uechi K."/>
            <person name="Horii T."/>
            <person name="Iida T."/>
            <person name="Fujita J."/>
            <person name="Nakamura S."/>
        </authorList>
    </citation>
    <scope>NUCLEOTIDE SEQUENCE [LARGE SCALE GENOMIC DNA]</scope>
    <source>
        <strain evidence="11">JCM 13671</strain>
    </source>
</reference>
<evidence type="ECO:0000256" key="4">
    <source>
        <dbReference type="ARBA" id="ARBA00022777"/>
    </source>
</evidence>
<evidence type="ECO:0000256" key="3">
    <source>
        <dbReference type="ARBA" id="ARBA00022679"/>
    </source>
</evidence>
<dbReference type="EMBL" id="AP022612">
    <property type="protein sequence ID" value="BBZ36475.1"/>
    <property type="molecule type" value="Genomic_DNA"/>
</dbReference>
<keyword evidence="4" id="KW-0418">Kinase</keyword>
<dbReference type="InterPro" id="IPR011009">
    <property type="entry name" value="Kinase-like_dom_sf"/>
</dbReference>
<dbReference type="Proteomes" id="UP000466931">
    <property type="component" value="Chromosome"/>
</dbReference>
<dbReference type="GO" id="GO:0005737">
    <property type="term" value="C:cytoplasm"/>
    <property type="evidence" value="ECO:0007669"/>
    <property type="project" value="UniProtKB-SubCell"/>
</dbReference>
<keyword evidence="3 11" id="KW-0808">Transferase</keyword>
<protein>
    <recommendedName>
        <fullName evidence="8">Hydroxylysine kinase</fullName>
        <ecNumber evidence="7">2.7.1.81</ecNumber>
    </recommendedName>
</protein>
<dbReference type="Pfam" id="PF01636">
    <property type="entry name" value="APH"/>
    <property type="match status" value="1"/>
</dbReference>
<comment type="catalytic activity">
    <reaction evidence="5">
        <text>(5R)-5-hydroxy-L-lysine + GTP = (5R)-5-phosphooxy-L-lysine + GDP + H(+)</text>
        <dbReference type="Rhea" id="RHEA:19049"/>
        <dbReference type="ChEBI" id="CHEBI:15378"/>
        <dbReference type="ChEBI" id="CHEBI:37565"/>
        <dbReference type="ChEBI" id="CHEBI:57882"/>
        <dbReference type="ChEBI" id="CHEBI:58189"/>
        <dbReference type="ChEBI" id="CHEBI:58357"/>
        <dbReference type="EC" id="2.7.1.81"/>
    </reaction>
</comment>
<comment type="function">
    <text evidence="6">Catalyzes the GTP-dependent phosphorylation of 5-hydroxy-L-lysine.</text>
</comment>
<evidence type="ECO:0000313" key="11">
    <source>
        <dbReference type="EMBL" id="BBZ36475.1"/>
    </source>
</evidence>
<gene>
    <name evidence="11" type="ORF">MCNF_50800</name>
</gene>
<keyword evidence="11" id="KW-0032">Aminotransferase</keyword>
<dbReference type="PANTHER" id="PTHR21064">
    <property type="entry name" value="AMINOGLYCOSIDE PHOSPHOTRANSFERASE DOMAIN-CONTAINING PROTEIN-RELATED"/>
    <property type="match status" value="1"/>
</dbReference>
<reference evidence="11" key="2">
    <citation type="submission" date="2020-02" db="EMBL/GenBank/DDBJ databases">
        <authorList>
            <person name="Matsumoto Y."/>
            <person name="Motooka D."/>
            <person name="Nakamura S."/>
        </authorList>
    </citation>
    <scope>NUCLEOTIDE SEQUENCE</scope>
    <source>
        <strain evidence="11">JCM 13671</strain>
    </source>
</reference>
<feature type="domain" description="Aminoglycoside phosphotransferase" evidence="10">
    <location>
        <begin position="87"/>
        <end position="321"/>
    </location>
</feature>
<evidence type="ECO:0000256" key="2">
    <source>
        <dbReference type="ARBA" id="ARBA00022490"/>
    </source>
</evidence>
<accession>A0A7I7Y490</accession>
<dbReference type="PANTHER" id="PTHR21064:SF1">
    <property type="entry name" value="HYDROXYLYSINE KINASE"/>
    <property type="match status" value="1"/>
</dbReference>
<keyword evidence="2" id="KW-0963">Cytoplasm</keyword>